<dbReference type="OrthoDB" id="5376816at2759"/>
<feature type="compositionally biased region" description="Basic and acidic residues" evidence="1">
    <location>
        <begin position="223"/>
        <end position="236"/>
    </location>
</feature>
<feature type="region of interest" description="Disordered" evidence="1">
    <location>
        <begin position="12"/>
        <end position="36"/>
    </location>
</feature>
<feature type="compositionally biased region" description="Polar residues" evidence="1">
    <location>
        <begin position="743"/>
        <end position="754"/>
    </location>
</feature>
<dbReference type="EMBL" id="ML121548">
    <property type="protein sequence ID" value="RPB22990.1"/>
    <property type="molecule type" value="Genomic_DNA"/>
</dbReference>
<feature type="region of interest" description="Disordered" evidence="1">
    <location>
        <begin position="440"/>
        <end position="499"/>
    </location>
</feature>
<accession>A0A3N4LJF9</accession>
<feature type="compositionally biased region" description="Basic and acidic residues" evidence="1">
    <location>
        <begin position="167"/>
        <end position="178"/>
    </location>
</feature>
<evidence type="ECO:0000313" key="3">
    <source>
        <dbReference type="Proteomes" id="UP000267821"/>
    </source>
</evidence>
<dbReference type="AlphaFoldDB" id="A0A3N4LJF9"/>
<feature type="region of interest" description="Disordered" evidence="1">
    <location>
        <begin position="715"/>
        <end position="757"/>
    </location>
</feature>
<feature type="region of interest" description="Disordered" evidence="1">
    <location>
        <begin position="164"/>
        <end position="206"/>
    </location>
</feature>
<feature type="compositionally biased region" description="Acidic residues" evidence="1">
    <location>
        <begin position="792"/>
        <end position="803"/>
    </location>
</feature>
<gene>
    <name evidence="2" type="ORF">L211DRAFT_838923</name>
</gene>
<feature type="compositionally biased region" description="Low complexity" evidence="1">
    <location>
        <begin position="184"/>
        <end position="200"/>
    </location>
</feature>
<protein>
    <submittedName>
        <fullName evidence="2">Uncharacterized protein</fullName>
    </submittedName>
</protein>
<reference evidence="2 3" key="1">
    <citation type="journal article" date="2018" name="Nat. Ecol. Evol.">
        <title>Pezizomycetes genomes reveal the molecular basis of ectomycorrhizal truffle lifestyle.</title>
        <authorList>
            <person name="Murat C."/>
            <person name="Payen T."/>
            <person name="Noel B."/>
            <person name="Kuo A."/>
            <person name="Morin E."/>
            <person name="Chen J."/>
            <person name="Kohler A."/>
            <person name="Krizsan K."/>
            <person name="Balestrini R."/>
            <person name="Da Silva C."/>
            <person name="Montanini B."/>
            <person name="Hainaut M."/>
            <person name="Levati E."/>
            <person name="Barry K.W."/>
            <person name="Belfiori B."/>
            <person name="Cichocki N."/>
            <person name="Clum A."/>
            <person name="Dockter R.B."/>
            <person name="Fauchery L."/>
            <person name="Guy J."/>
            <person name="Iotti M."/>
            <person name="Le Tacon F."/>
            <person name="Lindquist E.A."/>
            <person name="Lipzen A."/>
            <person name="Malagnac F."/>
            <person name="Mello A."/>
            <person name="Molinier V."/>
            <person name="Miyauchi S."/>
            <person name="Poulain J."/>
            <person name="Riccioni C."/>
            <person name="Rubini A."/>
            <person name="Sitrit Y."/>
            <person name="Splivallo R."/>
            <person name="Traeger S."/>
            <person name="Wang M."/>
            <person name="Zifcakova L."/>
            <person name="Wipf D."/>
            <person name="Zambonelli A."/>
            <person name="Paolocci F."/>
            <person name="Nowrousian M."/>
            <person name="Ottonello S."/>
            <person name="Baldrian P."/>
            <person name="Spatafora J.W."/>
            <person name="Henrissat B."/>
            <person name="Nagy L.G."/>
            <person name="Aury J.M."/>
            <person name="Wincker P."/>
            <person name="Grigoriev I.V."/>
            <person name="Bonfante P."/>
            <person name="Martin F.M."/>
        </authorList>
    </citation>
    <scope>NUCLEOTIDE SEQUENCE [LARGE SCALE GENOMIC DNA]</scope>
    <source>
        <strain evidence="2 3">ATCC MYA-4762</strain>
    </source>
</reference>
<keyword evidence="3" id="KW-1185">Reference proteome</keyword>
<feature type="region of interest" description="Disordered" evidence="1">
    <location>
        <begin position="223"/>
        <end position="285"/>
    </location>
</feature>
<evidence type="ECO:0000256" key="1">
    <source>
        <dbReference type="SAM" id="MobiDB-lite"/>
    </source>
</evidence>
<sequence length="931" mass="100885">MPSDIYPGLFDPTLSHGDVAPPKNERPVLPNAADPIQTSGSEAFVSRARGYVFETPTSQCYTHTYTPSSVNSFGLGLERQAAWEEMGMAPVIRSLPIHGKESGIIGLLAMGQERMLHFVSGGLGKQKYPPQASSECIMESVGSSGKDVGVEQSLASQEQHIFFSDPIPHKDPENEPEAHVNTPAALAGGSSGSSSPAGFSIHSRKTPYPSPVALGELILQQAKEEADGSNDDDPKGGRQKKKVRLACRPRSTRFPSSSSASANKVGSRTSKDNRPLSRSNCHKHGNKLGRVFKRMIFKLPKRQYSQRSGQHKSLSTSSQITVFVDTGVITPTLPRGGTREISANKQIPSLMIQGLDRDFLPTEATLVPTPLNSPILGGLPLSFEEAMSTLPASADSTQTSSELEHSGVIFEQTPSPEVILTRPLLTQDMNEVSPFFRMNENFPAPPTPPLPKAQSSSPRGPAETFKLPKLDTHGLLREDSHSDKFGHQQKKRARKSSTTASVIAFLSKPFTKRDRRDLVATVSNEKDKDSARVGLKDRYLRDARQRNNFDTAYPVFPGHDCNRSMTTSPALGFTRSTSLPIVEEKIPFYEFHKDSEKCAITGTMEYVQEEEPIMEKGHDSGVIVEDNGEKPERLDTANILAGPLGSDVGGGISTLPVSFKRGTFLPPLKMPPSPPLPILPPASTIPTTVLHERISEICPRSSLVREEEEIEVTPLPLLPLRGDRDDSAYWQSVDPGPKPNPSPATQWSGSTMGTGCSEYSEDILARRREKVERYVYKSAAGTSEENGKGEGGEDQEDEEDEGEIGGRRAPMPTRAASCEVGSQGQGRSRRRDSGASEKSWLTGKTMLDTGGSTGKATMGSGSGFGRCADNSSSSVAVGSQGEGREEDEEGERRCGSTGGERGPMEMMIGVEIERFMGGRRSYVNRDGEDVD</sequence>
<feature type="region of interest" description="Disordered" evidence="1">
    <location>
        <begin position="777"/>
        <end position="906"/>
    </location>
</feature>
<feature type="compositionally biased region" description="Basic and acidic residues" evidence="1">
    <location>
        <begin position="466"/>
        <end position="486"/>
    </location>
</feature>
<dbReference type="Proteomes" id="UP000267821">
    <property type="component" value="Unassembled WGS sequence"/>
</dbReference>
<proteinExistence type="predicted"/>
<feature type="compositionally biased region" description="Basic residues" evidence="1">
    <location>
        <begin position="237"/>
        <end position="251"/>
    </location>
</feature>
<name>A0A3N4LJF9_9PEZI</name>
<dbReference type="InParanoid" id="A0A3N4LJF9"/>
<evidence type="ECO:0000313" key="2">
    <source>
        <dbReference type="EMBL" id="RPB22990.1"/>
    </source>
</evidence>
<organism evidence="2 3">
    <name type="scientific">Terfezia boudieri ATCC MYA-4762</name>
    <dbReference type="NCBI Taxonomy" id="1051890"/>
    <lineage>
        <taxon>Eukaryota</taxon>
        <taxon>Fungi</taxon>
        <taxon>Dikarya</taxon>
        <taxon>Ascomycota</taxon>
        <taxon>Pezizomycotina</taxon>
        <taxon>Pezizomycetes</taxon>
        <taxon>Pezizales</taxon>
        <taxon>Pezizaceae</taxon>
        <taxon>Terfezia</taxon>
    </lineage>
</organism>